<evidence type="ECO:0000259" key="6">
    <source>
        <dbReference type="PROSITE" id="PS51007"/>
    </source>
</evidence>
<dbReference type="GO" id="GO:0046872">
    <property type="term" value="F:metal ion binding"/>
    <property type="evidence" value="ECO:0007669"/>
    <property type="project" value="UniProtKB-KW"/>
</dbReference>
<dbReference type="Gene3D" id="1.10.760.10">
    <property type="entry name" value="Cytochrome c-like domain"/>
    <property type="match status" value="1"/>
</dbReference>
<dbReference type="InterPro" id="IPR009056">
    <property type="entry name" value="Cyt_c-like_dom"/>
</dbReference>
<evidence type="ECO:0000313" key="8">
    <source>
        <dbReference type="Proteomes" id="UP000245802"/>
    </source>
</evidence>
<dbReference type="Pfam" id="PF22633">
    <property type="entry name" value="F5_F8_type_C_2"/>
    <property type="match status" value="1"/>
</dbReference>
<dbReference type="Pfam" id="PF07587">
    <property type="entry name" value="PSD1"/>
    <property type="match status" value="1"/>
</dbReference>
<dbReference type="PROSITE" id="PS51007">
    <property type="entry name" value="CYTC"/>
    <property type="match status" value="1"/>
</dbReference>
<evidence type="ECO:0000256" key="1">
    <source>
        <dbReference type="ARBA" id="ARBA00022617"/>
    </source>
</evidence>
<protein>
    <recommendedName>
        <fullName evidence="6">Cytochrome c domain-containing protein</fullName>
    </recommendedName>
</protein>
<name>A0A2Z3HAY3_9BACT</name>
<dbReference type="EMBL" id="CP025958">
    <property type="protein sequence ID" value="AWM42111.1"/>
    <property type="molecule type" value="Genomic_DNA"/>
</dbReference>
<keyword evidence="1 4" id="KW-0349">Heme</keyword>
<dbReference type="InterPro" id="IPR036909">
    <property type="entry name" value="Cyt_c-like_dom_sf"/>
</dbReference>
<dbReference type="Pfam" id="PF07635">
    <property type="entry name" value="PSCyt1"/>
    <property type="match status" value="1"/>
</dbReference>
<gene>
    <name evidence="7" type="ORF">C1280_02575</name>
</gene>
<feature type="domain" description="Cytochrome c" evidence="6">
    <location>
        <begin position="21"/>
        <end position="119"/>
    </location>
</feature>
<reference evidence="7 8" key="1">
    <citation type="submission" date="2018-01" db="EMBL/GenBank/DDBJ databases">
        <title>G. obscuriglobus.</title>
        <authorList>
            <person name="Franke J."/>
            <person name="Blomberg W."/>
            <person name="Selmecki A."/>
        </authorList>
    </citation>
    <scope>NUCLEOTIDE SEQUENCE [LARGE SCALE GENOMIC DNA]</scope>
    <source>
        <strain evidence="7 8">DSM 5831</strain>
    </source>
</reference>
<keyword evidence="8" id="KW-1185">Reference proteome</keyword>
<keyword evidence="5" id="KW-0732">Signal</keyword>
<dbReference type="InterPro" id="IPR011444">
    <property type="entry name" value="DUF1549"/>
</dbReference>
<evidence type="ECO:0000256" key="4">
    <source>
        <dbReference type="PROSITE-ProRule" id="PRU00433"/>
    </source>
</evidence>
<evidence type="ECO:0000256" key="5">
    <source>
        <dbReference type="SAM" id="SignalP"/>
    </source>
</evidence>
<sequence>MHLSLPFALGIVLLAVRTGAPAAPPEPVVFERDVKPIFAKHCASCHGAEKQKGGFRLDRKADALAGGDSGKAIQPGKSADSHILKLVTSTDADTRMPPKGAGLSAAEVAVLKRWIDDGAKWPDDGSAAANPLDWWSLRPLKRPAVPGAEKEHPVDAFVRAKLREKGLAPSPEADRRTLIRRLYFDLIGLPPAPEEVDAFVASTAPDVYERLVDKLLASPQYGERWARHWLDVVHFGETHGYDKDKPRPNAWPYRDYVIRALNTDKPYGRFVTEQVAGDVLYPGTVDGIEALGFLAAGPWDLIGHAEVPESKVDGKIARHLDRDDMVANTVGTFMGLTVHCAQCHNHKFDPITQEDYYKLQAVFAALDRTDRAYDADPKVATRRAELEGRKKAATATRAALETAARNKAGADLAAIEKQIADAARPAPASKPPEFGYHSAIATKQDAVKWVQVDLGASQKLDRVVLRPCHDDFNGIGAGFGFPVRFRIELSDDPAFNTSTVLADETGKDFPPPGMAPYRATAGARTGRYVRVTATKLAPRQNDYVLALAELEAFDAAGKNLARGRPVTALDSTEAPVRWRKSNLTDGLAAPGPAFNAGERARLAERRDTLLRAALGEKEAARLGELGADIAAIDAELGALRAARRVAYVGAVHTGSGTFVGTGASGGKPRPIHVLARGDVTKPGKEVAPGAIGAVPGANAHFALPTGHGEGERRAALARWLTDANNPLTWRVMANRVWQYHFGRGIVDTPNDFGKMGQLPTHSELLDYLASELREHQSLKKLHKLIVTSQTYKQVSGSNEANTKADADNRYLWRQNRRKLEAEAVRDSILAAAGKLDLTAGGPSFQDFVIEKPEHSPHYQYHLHDPEDTKTHRRAVYRFVVRSKQQPFMAALDCADPSLAVEKRNETLTPQQALALLNNRLSVAMAKHFAARVEKLGATDAERMTAAFRLALGRAPTAAERDALAGYAKEHGLANACRVVLNLNEFVFVD</sequence>
<accession>A0A2Z3HAY3</accession>
<dbReference type="OrthoDB" id="127107at2"/>
<feature type="signal peptide" evidence="5">
    <location>
        <begin position="1"/>
        <end position="22"/>
    </location>
</feature>
<dbReference type="InterPro" id="IPR008979">
    <property type="entry name" value="Galactose-bd-like_sf"/>
</dbReference>
<evidence type="ECO:0000256" key="3">
    <source>
        <dbReference type="ARBA" id="ARBA00023004"/>
    </source>
</evidence>
<evidence type="ECO:0000313" key="7">
    <source>
        <dbReference type="EMBL" id="AWM42111.1"/>
    </source>
</evidence>
<dbReference type="InterPro" id="IPR022655">
    <property type="entry name" value="DUF1553"/>
</dbReference>
<dbReference type="Proteomes" id="UP000245802">
    <property type="component" value="Chromosome"/>
</dbReference>
<dbReference type="GO" id="GO:0009055">
    <property type="term" value="F:electron transfer activity"/>
    <property type="evidence" value="ECO:0007669"/>
    <property type="project" value="InterPro"/>
</dbReference>
<dbReference type="GO" id="GO:0020037">
    <property type="term" value="F:heme binding"/>
    <property type="evidence" value="ECO:0007669"/>
    <property type="project" value="InterPro"/>
</dbReference>
<keyword evidence="3 4" id="KW-0408">Iron</keyword>
<keyword evidence="2 4" id="KW-0479">Metal-binding</keyword>
<dbReference type="AlphaFoldDB" id="A0A2Z3HAY3"/>
<proteinExistence type="predicted"/>
<dbReference type="SUPFAM" id="SSF49785">
    <property type="entry name" value="Galactose-binding domain-like"/>
    <property type="match status" value="1"/>
</dbReference>
<dbReference type="PANTHER" id="PTHR35889:SF3">
    <property type="entry name" value="F-BOX DOMAIN-CONTAINING PROTEIN"/>
    <property type="match status" value="1"/>
</dbReference>
<dbReference type="Gene3D" id="2.60.120.260">
    <property type="entry name" value="Galactose-binding domain-like"/>
    <property type="match status" value="1"/>
</dbReference>
<dbReference type="PANTHER" id="PTHR35889">
    <property type="entry name" value="CYCLOINULO-OLIGOSACCHARIDE FRUCTANOTRANSFERASE-RELATED"/>
    <property type="match status" value="1"/>
</dbReference>
<dbReference type="SUPFAM" id="SSF46626">
    <property type="entry name" value="Cytochrome c"/>
    <property type="match status" value="1"/>
</dbReference>
<evidence type="ECO:0000256" key="2">
    <source>
        <dbReference type="ARBA" id="ARBA00022723"/>
    </source>
</evidence>
<organism evidence="7 8">
    <name type="scientific">Gemmata obscuriglobus</name>
    <dbReference type="NCBI Taxonomy" id="114"/>
    <lineage>
        <taxon>Bacteria</taxon>
        <taxon>Pseudomonadati</taxon>
        <taxon>Planctomycetota</taxon>
        <taxon>Planctomycetia</taxon>
        <taxon>Gemmatales</taxon>
        <taxon>Gemmataceae</taxon>
        <taxon>Gemmata</taxon>
    </lineage>
</organism>
<dbReference type="Pfam" id="PF07583">
    <property type="entry name" value="PSCyt2"/>
    <property type="match status" value="1"/>
</dbReference>
<feature type="chain" id="PRO_5016430051" description="Cytochrome c domain-containing protein" evidence="5">
    <location>
        <begin position="23"/>
        <end position="989"/>
    </location>
</feature>
<dbReference type="KEGG" id="gog:C1280_02575"/>
<dbReference type="InterPro" id="IPR011429">
    <property type="entry name" value="Cyt_c_Planctomycete-type"/>
</dbReference>